<dbReference type="OrthoDB" id="815611at2"/>
<accession>A0A1H7A9P4</accession>
<organism evidence="1 2">
    <name type="scientific">Cyclobacterium xiamenense</name>
    <dbReference type="NCBI Taxonomy" id="1297121"/>
    <lineage>
        <taxon>Bacteria</taxon>
        <taxon>Pseudomonadati</taxon>
        <taxon>Bacteroidota</taxon>
        <taxon>Cytophagia</taxon>
        <taxon>Cytophagales</taxon>
        <taxon>Cyclobacteriaceae</taxon>
        <taxon>Cyclobacterium</taxon>
    </lineage>
</organism>
<name>A0A1H7A9P4_9BACT</name>
<proteinExistence type="predicted"/>
<dbReference type="EMBL" id="FNZH01000006">
    <property type="protein sequence ID" value="SEJ62393.1"/>
    <property type="molecule type" value="Genomic_DNA"/>
</dbReference>
<dbReference type="SUPFAM" id="SSF75011">
    <property type="entry name" value="3-carboxy-cis,cis-mucoante lactonizing enzyme"/>
    <property type="match status" value="1"/>
</dbReference>
<evidence type="ECO:0000313" key="1">
    <source>
        <dbReference type="EMBL" id="SEJ62393.1"/>
    </source>
</evidence>
<dbReference type="AlphaFoldDB" id="A0A1H7A9P4"/>
<evidence type="ECO:0000313" key="2">
    <source>
        <dbReference type="Proteomes" id="UP000199403"/>
    </source>
</evidence>
<sequence length="370" mass="41428">MHVTFDMNSIRSFILHGLVAFVVVACGPGDFEKQSRYTLAVLDTLSIPFEGEIHAADFLGNRGVLYNYRSGTYLAFDSTGAVLASNSLPPQGDNGLFYVNGLKLLPNGELFAHSIKGEIGLLDQNLRLREKRLMPFPNGVVDLKRNVQIMEKWNDELLLFFPGRGNKSPYAKGYYRDNHLLEKLDLVTGETAPFLRLSPESQYQQDLHFEPSTPLISRAGDHLYLAFNKEPLIHRYNLAEEGAWEESVPLEAASFARIKGQTLPLGNDGSILAEGEITGLFGLENGFAVSYFEGLYRDSLPPAATLPGQVVKWYFPESGWSEPLALPKELLFLLNFEGPDQPFYVLLDPGYFPDRINEMKILKLHVQPSL</sequence>
<gene>
    <name evidence="1" type="ORF">SAMN05192553_106143</name>
</gene>
<protein>
    <recommendedName>
        <fullName evidence="3">TolB-like 6-blade propeller-like</fullName>
    </recommendedName>
</protein>
<dbReference type="STRING" id="1416801.SAMN05192553_106143"/>
<evidence type="ECO:0008006" key="3">
    <source>
        <dbReference type="Google" id="ProtNLM"/>
    </source>
</evidence>
<keyword evidence="2" id="KW-1185">Reference proteome</keyword>
<dbReference type="Proteomes" id="UP000199403">
    <property type="component" value="Unassembled WGS sequence"/>
</dbReference>
<dbReference type="RefSeq" id="WP_143057677.1">
    <property type="nucleotide sequence ID" value="NZ_FNZH01000006.1"/>
</dbReference>
<reference evidence="2" key="1">
    <citation type="submission" date="2016-10" db="EMBL/GenBank/DDBJ databases">
        <authorList>
            <person name="Varghese N."/>
            <person name="Submissions S."/>
        </authorList>
    </citation>
    <scope>NUCLEOTIDE SEQUENCE [LARGE SCALE GENOMIC DNA]</scope>
    <source>
        <strain evidence="2">IBRC-M 10761</strain>
    </source>
</reference>